<name>A0A563D9W0_9FLAO</name>
<proteinExistence type="predicted"/>
<comment type="caution">
    <text evidence="2">The sequence shown here is derived from an EMBL/GenBank/DDBJ whole genome shotgun (WGS) entry which is preliminary data.</text>
</comment>
<feature type="transmembrane region" description="Helical" evidence="1">
    <location>
        <begin position="24"/>
        <end position="57"/>
    </location>
</feature>
<dbReference type="InterPro" id="IPR009937">
    <property type="entry name" value="Phage_holin_3_6"/>
</dbReference>
<evidence type="ECO:0000313" key="2">
    <source>
        <dbReference type="EMBL" id="TWP26711.1"/>
    </source>
</evidence>
<keyword evidence="3" id="KW-1185">Reference proteome</keyword>
<gene>
    <name evidence="2" type="ORF">ETU09_09105</name>
</gene>
<dbReference type="EMBL" id="SELH01000025">
    <property type="protein sequence ID" value="TWP26711.1"/>
    <property type="molecule type" value="Genomic_DNA"/>
</dbReference>
<evidence type="ECO:0000256" key="1">
    <source>
        <dbReference type="SAM" id="Phobius"/>
    </source>
</evidence>
<organism evidence="2 3">
    <name type="scientific">Apibacter muscae</name>
    <dbReference type="NCBI Taxonomy" id="2509004"/>
    <lineage>
        <taxon>Bacteria</taxon>
        <taxon>Pseudomonadati</taxon>
        <taxon>Bacteroidota</taxon>
        <taxon>Flavobacteriia</taxon>
        <taxon>Flavobacteriales</taxon>
        <taxon>Weeksellaceae</taxon>
        <taxon>Apibacter</taxon>
    </lineage>
</organism>
<dbReference type="Pfam" id="PF07332">
    <property type="entry name" value="Phage_holin_3_6"/>
    <property type="match status" value="1"/>
</dbReference>
<sequence>MFGFVKNYVNKRVNLIKLELTENVSLLISNLIVGFFILVICFLFLLLLSIGISIYIGIKFADIGLGFVTFSAFYLILLIILICFYSKLSKAVMKKIIEFQLNKKQDESISENE</sequence>
<dbReference type="AlphaFoldDB" id="A0A563D9W0"/>
<dbReference type="RefSeq" id="WP_146263238.1">
    <property type="nucleotide sequence ID" value="NZ_SELG01000044.1"/>
</dbReference>
<keyword evidence="1" id="KW-0812">Transmembrane</keyword>
<dbReference type="OrthoDB" id="1274599at2"/>
<keyword evidence="1" id="KW-1133">Transmembrane helix</keyword>
<evidence type="ECO:0000313" key="3">
    <source>
        <dbReference type="Proteomes" id="UP000319499"/>
    </source>
</evidence>
<keyword evidence="1" id="KW-0472">Membrane</keyword>
<dbReference type="Proteomes" id="UP000319499">
    <property type="component" value="Unassembled WGS sequence"/>
</dbReference>
<accession>A0A563D9W0</accession>
<protein>
    <recommendedName>
        <fullName evidence="4">Phage holin family protein</fullName>
    </recommendedName>
</protein>
<reference evidence="2 3" key="1">
    <citation type="submission" date="2019-02" db="EMBL/GenBank/DDBJ databases">
        <title>Apibacter muscae sp. nov.: a novel member of the house fly microbiota.</title>
        <authorList>
            <person name="Park R."/>
        </authorList>
    </citation>
    <scope>NUCLEOTIDE SEQUENCE [LARGE SCALE GENOMIC DNA]</scope>
    <source>
        <strain evidence="2 3">AL1</strain>
    </source>
</reference>
<evidence type="ECO:0008006" key="4">
    <source>
        <dbReference type="Google" id="ProtNLM"/>
    </source>
</evidence>
<feature type="transmembrane region" description="Helical" evidence="1">
    <location>
        <begin position="63"/>
        <end position="85"/>
    </location>
</feature>